<gene>
    <name evidence="2" type="ORF">SAMN02910314_00799</name>
</gene>
<sequence>MTYIPPYFSRVGNVFYSLWSIFLYFMSLLFCTNDYNLNQMQHLNATHTLVGLLTSDTYRLLQLLSKLQVGTVDGERVRESQEEIAELFHVSKGKLNPLMQALVAVGCIQKYRARSGYVVTPLGTQVIDYIDQLNAMEQEQQQSKLA</sequence>
<keyword evidence="1" id="KW-1133">Transmembrane helix</keyword>
<dbReference type="SUPFAM" id="SSF46785">
    <property type="entry name" value="Winged helix' DNA-binding domain"/>
    <property type="match status" value="1"/>
</dbReference>
<proteinExistence type="predicted"/>
<feature type="transmembrane region" description="Helical" evidence="1">
    <location>
        <begin position="14"/>
        <end position="32"/>
    </location>
</feature>
<dbReference type="InterPro" id="IPR036390">
    <property type="entry name" value="WH_DNA-bd_sf"/>
</dbReference>
<organism evidence="2 3">
    <name type="scientific">Denitrobacterium detoxificans</name>
    <dbReference type="NCBI Taxonomy" id="79604"/>
    <lineage>
        <taxon>Bacteria</taxon>
        <taxon>Bacillati</taxon>
        <taxon>Actinomycetota</taxon>
        <taxon>Coriobacteriia</taxon>
        <taxon>Eggerthellales</taxon>
        <taxon>Eggerthellaceae</taxon>
        <taxon>Denitrobacterium</taxon>
    </lineage>
</organism>
<name>A0A172RX78_9ACTN</name>
<keyword evidence="1" id="KW-0812">Transmembrane</keyword>
<evidence type="ECO:0000313" key="3">
    <source>
        <dbReference type="Proteomes" id="UP000182975"/>
    </source>
</evidence>
<evidence type="ECO:0000313" key="2">
    <source>
        <dbReference type="EMBL" id="SEO65092.1"/>
    </source>
</evidence>
<dbReference type="STRING" id="79604.AAY81_02585"/>
<dbReference type="EMBL" id="FOEC01000003">
    <property type="protein sequence ID" value="SEO65092.1"/>
    <property type="molecule type" value="Genomic_DNA"/>
</dbReference>
<dbReference type="RefSeq" id="WP_066661028.1">
    <property type="nucleotide sequence ID" value="NZ_CP011402.1"/>
</dbReference>
<evidence type="ECO:0000256" key="1">
    <source>
        <dbReference type="SAM" id="Phobius"/>
    </source>
</evidence>
<keyword evidence="1" id="KW-0472">Membrane</keyword>
<protein>
    <submittedName>
        <fullName evidence="2">Uncharacterized protein</fullName>
    </submittedName>
</protein>
<dbReference type="Proteomes" id="UP000182975">
    <property type="component" value="Unassembled WGS sequence"/>
</dbReference>
<keyword evidence="3" id="KW-1185">Reference proteome</keyword>
<accession>A0A172RX78</accession>
<dbReference type="AlphaFoldDB" id="A0A172RX78"/>
<dbReference type="KEGG" id="ddt:AAY81_02585"/>
<reference evidence="3" key="1">
    <citation type="submission" date="2016-10" db="EMBL/GenBank/DDBJ databases">
        <authorList>
            <person name="Varghese N."/>
        </authorList>
    </citation>
    <scope>NUCLEOTIDE SEQUENCE [LARGE SCALE GENOMIC DNA]</scope>
    <source>
        <strain evidence="3">DSM 21843</strain>
    </source>
</reference>